<organism evidence="2 3">
    <name type="scientific">Staphylotrichum longicolle</name>
    <dbReference type="NCBI Taxonomy" id="669026"/>
    <lineage>
        <taxon>Eukaryota</taxon>
        <taxon>Fungi</taxon>
        <taxon>Dikarya</taxon>
        <taxon>Ascomycota</taxon>
        <taxon>Pezizomycotina</taxon>
        <taxon>Sordariomycetes</taxon>
        <taxon>Sordariomycetidae</taxon>
        <taxon>Sordariales</taxon>
        <taxon>Chaetomiaceae</taxon>
        <taxon>Staphylotrichum</taxon>
    </lineage>
</organism>
<dbReference type="EMBL" id="JAHCVI010000001">
    <property type="protein sequence ID" value="KAG7291276.1"/>
    <property type="molecule type" value="Genomic_DNA"/>
</dbReference>
<sequence>MTPSAIWGALPNDLTEYIFELLVDAHFYTDPAYTWVSLRQLSSHQKRAIEHRFASFWLPKVSITLYSGARHKYEYAIDDEAWPQNSDGNDHVVFRLQHQIHNPLLGIDQYSMPGRIGRKHLQDTWDQYDPVHLRNFTVRLGEGFLSAGCRGGYLVNDTDLPGLQVLPNNQIRFSWKGAMNELLREEMYMRKTGERLFADACNEWRAENAGRLLPVSGSGPRAPPLMMQLNIWRFHVQAARRVATLKHRVAKSQTDGSCRPLMLKFAAPSMMLHKQQPIGSDLRAWELARYNERCQIPDIFEVVNVEESAVPQLEIFQKWLHQSREHDGGERKEETGAVDIDTILDLYRGEYALRCETDGLEDSNDDENGPSTVDLSWPVGHVSRRDRRRGTDQDKNIQAVMVGEHRARWKLL</sequence>
<name>A0AAD4F1D3_9PEZI</name>
<dbReference type="AlphaFoldDB" id="A0AAD4F1D3"/>
<feature type="compositionally biased region" description="Acidic residues" evidence="1">
    <location>
        <begin position="358"/>
        <end position="368"/>
    </location>
</feature>
<evidence type="ECO:0000313" key="2">
    <source>
        <dbReference type="EMBL" id="KAG7291276.1"/>
    </source>
</evidence>
<evidence type="ECO:0000313" key="3">
    <source>
        <dbReference type="Proteomes" id="UP001197093"/>
    </source>
</evidence>
<gene>
    <name evidence="2" type="ORF">NEMBOFW57_001288</name>
</gene>
<evidence type="ECO:0000256" key="1">
    <source>
        <dbReference type="SAM" id="MobiDB-lite"/>
    </source>
</evidence>
<keyword evidence="3" id="KW-1185">Reference proteome</keyword>
<comment type="caution">
    <text evidence="2">The sequence shown here is derived from an EMBL/GenBank/DDBJ whole genome shotgun (WGS) entry which is preliminary data.</text>
</comment>
<reference evidence="2" key="1">
    <citation type="submission" date="2023-02" db="EMBL/GenBank/DDBJ databases">
        <authorList>
            <person name="Palmer J.M."/>
        </authorList>
    </citation>
    <scope>NUCLEOTIDE SEQUENCE</scope>
    <source>
        <strain evidence="2">FW57</strain>
    </source>
</reference>
<protein>
    <submittedName>
        <fullName evidence="2">Uncharacterized protein</fullName>
    </submittedName>
</protein>
<dbReference type="Proteomes" id="UP001197093">
    <property type="component" value="Unassembled WGS sequence"/>
</dbReference>
<proteinExistence type="predicted"/>
<feature type="region of interest" description="Disordered" evidence="1">
    <location>
        <begin position="358"/>
        <end position="395"/>
    </location>
</feature>
<accession>A0AAD4F1D3</accession>